<dbReference type="AlphaFoldDB" id="A0A0F9K7C5"/>
<organism evidence="1">
    <name type="scientific">marine sediment metagenome</name>
    <dbReference type="NCBI Taxonomy" id="412755"/>
    <lineage>
        <taxon>unclassified sequences</taxon>
        <taxon>metagenomes</taxon>
        <taxon>ecological metagenomes</taxon>
    </lineage>
</organism>
<name>A0A0F9K7C5_9ZZZZ</name>
<evidence type="ECO:0000313" key="1">
    <source>
        <dbReference type="EMBL" id="KKM77858.1"/>
    </source>
</evidence>
<dbReference type="Pfam" id="PF26092">
    <property type="entry name" value="T4_Y16D"/>
    <property type="match status" value="1"/>
</dbReference>
<dbReference type="EMBL" id="LAZR01008580">
    <property type="protein sequence ID" value="KKM77858.1"/>
    <property type="molecule type" value="Genomic_DNA"/>
</dbReference>
<proteinExistence type="predicted"/>
<comment type="caution">
    <text evidence="1">The sequence shown here is derived from an EMBL/GenBank/DDBJ whole genome shotgun (WGS) entry which is preliminary data.</text>
</comment>
<protein>
    <submittedName>
        <fullName evidence="1">Uncharacterized protein</fullName>
    </submittedName>
</protein>
<sequence>MNERIIFAAILRTDNCIVFGRDHADCIKRSPKGTCKGDRLQQGFLTDKFRFIRRKEAAIIAYQAEQIDKIEPDQVLISEELWCPQSGGKFAYDEKLGYQKRPDRR</sequence>
<gene>
    <name evidence="1" type="ORF">LCGC14_1365730</name>
</gene>
<reference evidence="1" key="1">
    <citation type="journal article" date="2015" name="Nature">
        <title>Complex archaea that bridge the gap between prokaryotes and eukaryotes.</title>
        <authorList>
            <person name="Spang A."/>
            <person name="Saw J.H."/>
            <person name="Jorgensen S.L."/>
            <person name="Zaremba-Niedzwiedzka K."/>
            <person name="Martijn J."/>
            <person name="Lind A.E."/>
            <person name="van Eijk R."/>
            <person name="Schleper C."/>
            <person name="Guy L."/>
            <person name="Ettema T.J."/>
        </authorList>
    </citation>
    <scope>NUCLEOTIDE SEQUENCE</scope>
</reference>
<accession>A0A0F9K7C5</accession>
<dbReference type="InterPro" id="IPR058630">
    <property type="entry name" value="T4_Y16D"/>
</dbReference>